<dbReference type="HOGENOM" id="CLU_1080864_0_0_11"/>
<reference evidence="3 4" key="1">
    <citation type="journal article" date="2010" name="DNA Res.">
        <title>Genome sequence of Kitasatospora setae NBRC 14216T: an evolutionary snapshot of the family Streptomycetaceae.</title>
        <authorList>
            <person name="Ichikawa N."/>
            <person name="Oguchi A."/>
            <person name="Ikeda H."/>
            <person name="Ishikawa J."/>
            <person name="Kitani S."/>
            <person name="Watanabe Y."/>
            <person name="Nakamura S."/>
            <person name="Katano Y."/>
            <person name="Kishi E."/>
            <person name="Sasagawa M."/>
            <person name="Ankai A."/>
            <person name="Fukui S."/>
            <person name="Hashimoto Y."/>
            <person name="Kamata S."/>
            <person name="Otoguro M."/>
            <person name="Tanikawa S."/>
            <person name="Nihira T."/>
            <person name="Horinouchi S."/>
            <person name="Ohnishi Y."/>
            <person name="Hayakawa M."/>
            <person name="Kuzuyama T."/>
            <person name="Arisawa A."/>
            <person name="Nomoto F."/>
            <person name="Miura H."/>
            <person name="Takahashi Y."/>
            <person name="Fujita N."/>
        </authorList>
    </citation>
    <scope>NUCLEOTIDE SEQUENCE [LARGE SCALE GENOMIC DNA]</scope>
    <source>
        <strain evidence="4">ATCC 33774 / DSM 43861 / JCM 3304 / KCC A-0304 / NBRC 14216 / KM-6054</strain>
    </source>
</reference>
<keyword evidence="2" id="KW-0472">Membrane</keyword>
<organism evidence="3 4">
    <name type="scientific">Kitasatospora setae (strain ATCC 33774 / DSM 43861 / JCM 3304 / KCC A-0304 / NBRC 14216 / KM-6054)</name>
    <name type="common">Streptomyces setae</name>
    <dbReference type="NCBI Taxonomy" id="452652"/>
    <lineage>
        <taxon>Bacteria</taxon>
        <taxon>Bacillati</taxon>
        <taxon>Actinomycetota</taxon>
        <taxon>Actinomycetes</taxon>
        <taxon>Kitasatosporales</taxon>
        <taxon>Streptomycetaceae</taxon>
        <taxon>Kitasatospora</taxon>
    </lineage>
</organism>
<evidence type="ECO:0000313" key="3">
    <source>
        <dbReference type="EMBL" id="BAJ28041.1"/>
    </source>
</evidence>
<sequence>MPPGSGPSGTSRGYRADGTVAAVSTPPPPPRRRGPPPAAAFAVLLACAVGAGVWALGPDRSNRPGPTLVVALSTPPAGSPPPHPAPDDTAGTGTAPAPAPTLADRTHGWGVPLPAGWTAEPATERAAVVEVAGRYACGQSAAPCPRGRFAIAADSVGAADAQRAAEREMAAFAPEVFGELRAHREESAGTLTVAGREGWAIRWYAEPWRGAAGHVVVAAVADPHGTGYVVLRGGVDDDPGAPAASVLDGIIRGITAV</sequence>
<gene>
    <name evidence="3" type="ordered locus">KSE_22190</name>
</gene>
<feature type="transmembrane region" description="Helical" evidence="2">
    <location>
        <begin position="38"/>
        <end position="57"/>
    </location>
</feature>
<evidence type="ECO:0000313" key="4">
    <source>
        <dbReference type="Proteomes" id="UP000007076"/>
    </source>
</evidence>
<dbReference type="Proteomes" id="UP000007076">
    <property type="component" value="Chromosome"/>
</dbReference>
<feature type="region of interest" description="Disordered" evidence="1">
    <location>
        <begin position="60"/>
        <end position="105"/>
    </location>
</feature>
<dbReference type="STRING" id="452652.KSE_22190"/>
<proteinExistence type="predicted"/>
<dbReference type="AlphaFoldDB" id="E4NA10"/>
<feature type="region of interest" description="Disordered" evidence="1">
    <location>
        <begin position="1"/>
        <end position="37"/>
    </location>
</feature>
<protein>
    <submittedName>
        <fullName evidence="3">Uncharacterized protein</fullName>
    </submittedName>
</protein>
<evidence type="ECO:0000256" key="2">
    <source>
        <dbReference type="SAM" id="Phobius"/>
    </source>
</evidence>
<evidence type="ECO:0000256" key="1">
    <source>
        <dbReference type="SAM" id="MobiDB-lite"/>
    </source>
</evidence>
<feature type="compositionally biased region" description="Low complexity" evidence="1">
    <location>
        <begin position="87"/>
        <end position="96"/>
    </location>
</feature>
<keyword evidence="2" id="KW-1133">Transmembrane helix</keyword>
<dbReference type="EMBL" id="AP010968">
    <property type="protein sequence ID" value="BAJ28041.1"/>
    <property type="molecule type" value="Genomic_DNA"/>
</dbReference>
<keyword evidence="2" id="KW-0812">Transmembrane</keyword>
<dbReference type="KEGG" id="ksk:KSE_22190"/>
<dbReference type="eggNOG" id="ENOG50331V5">
    <property type="taxonomic scope" value="Bacteria"/>
</dbReference>
<keyword evidence="4" id="KW-1185">Reference proteome</keyword>
<name>E4NA10_KITSK</name>
<dbReference type="PATRIC" id="fig|452652.3.peg.2235"/>
<accession>E4NA10</accession>